<keyword evidence="4" id="KW-1185">Reference proteome</keyword>
<name>A0A243WFE6_9BACT</name>
<dbReference type="SMART" id="SM00235">
    <property type="entry name" value="ZnMc"/>
    <property type="match status" value="1"/>
</dbReference>
<dbReference type="RefSeq" id="WP_086593260.1">
    <property type="nucleotide sequence ID" value="NZ_MTSE01000003.1"/>
</dbReference>
<dbReference type="InterPro" id="IPR024079">
    <property type="entry name" value="MetalloPept_cat_dom_sf"/>
</dbReference>
<dbReference type="Proteomes" id="UP000194873">
    <property type="component" value="Unassembled WGS sequence"/>
</dbReference>
<dbReference type="AlphaFoldDB" id="A0A243WFE6"/>
<sequence length="368" mass="39357">MKKTEKQLLETLAKIAKLASSVTENDDSTTSSDHSSNEAPTAEAPAAAQVGCSIKEVPERLRAKAAEMATRINPVNAPSLTAFNALGPEAAAAVLDPQFLTLLTTKYWGPSVRVLSVSFMEATPADLRARIVRHMNAWSTSCGISFRETTSIGQIRISRAGSGYWSYLGTDVLLIPKNKPTMNLQGFSMSTPESEYRRVVRHETGHTLGFPHEHMRQELITRIDPQKAYAYFLKTQGWNKATVDAQVLTPLKASEIAGTAADQTSIMCYQLPGSITKDGKPIIGGVDINLLDYAFAAKIYPKAGSQTAASSQAAQSASVNDWAPEEDVTDEAVLEEAQATLVAEAAPSAMGEDLDTYSASSNGVAAGV</sequence>
<reference evidence="3 4" key="1">
    <citation type="submission" date="2017-01" db="EMBL/GenBank/DDBJ databases">
        <title>A new Hymenobacter.</title>
        <authorList>
            <person name="Liang Y."/>
            <person name="Feng F."/>
        </authorList>
    </citation>
    <scope>NUCLEOTIDE SEQUENCE [LARGE SCALE GENOMIC DNA]</scope>
    <source>
        <strain evidence="3">MIMBbqt21</strain>
    </source>
</reference>
<dbReference type="Gene3D" id="3.40.390.10">
    <property type="entry name" value="Collagenase (Catalytic Domain)"/>
    <property type="match status" value="1"/>
</dbReference>
<evidence type="ECO:0000256" key="1">
    <source>
        <dbReference type="SAM" id="MobiDB-lite"/>
    </source>
</evidence>
<dbReference type="GO" id="GO:0004222">
    <property type="term" value="F:metalloendopeptidase activity"/>
    <property type="evidence" value="ECO:0007669"/>
    <property type="project" value="InterPro"/>
</dbReference>
<feature type="domain" description="Peptidase metallopeptidase" evidence="2">
    <location>
        <begin position="104"/>
        <end position="245"/>
    </location>
</feature>
<evidence type="ECO:0000259" key="2">
    <source>
        <dbReference type="SMART" id="SM00235"/>
    </source>
</evidence>
<dbReference type="InterPro" id="IPR006026">
    <property type="entry name" value="Peptidase_Metallo"/>
</dbReference>
<dbReference type="Pfam" id="PF01400">
    <property type="entry name" value="Astacin"/>
    <property type="match status" value="1"/>
</dbReference>
<comment type="caution">
    <text evidence="3">The sequence shown here is derived from an EMBL/GenBank/DDBJ whole genome shotgun (WGS) entry which is preliminary data.</text>
</comment>
<proteinExistence type="predicted"/>
<gene>
    <name evidence="3" type="ORF">BXP70_06665</name>
</gene>
<dbReference type="GO" id="GO:0006508">
    <property type="term" value="P:proteolysis"/>
    <property type="evidence" value="ECO:0007669"/>
    <property type="project" value="InterPro"/>
</dbReference>
<evidence type="ECO:0000313" key="4">
    <source>
        <dbReference type="Proteomes" id="UP000194873"/>
    </source>
</evidence>
<dbReference type="GO" id="GO:0008270">
    <property type="term" value="F:zinc ion binding"/>
    <property type="evidence" value="ECO:0007669"/>
    <property type="project" value="InterPro"/>
</dbReference>
<dbReference type="EMBL" id="MTSE01000003">
    <property type="protein sequence ID" value="OUJ74464.1"/>
    <property type="molecule type" value="Genomic_DNA"/>
</dbReference>
<feature type="region of interest" description="Disordered" evidence="1">
    <location>
        <begin position="20"/>
        <end position="49"/>
    </location>
</feature>
<dbReference type="InterPro" id="IPR001506">
    <property type="entry name" value="Peptidase_M12A"/>
</dbReference>
<organism evidence="3 4">
    <name type="scientific">Hymenobacter crusticola</name>
    <dbReference type="NCBI Taxonomy" id="1770526"/>
    <lineage>
        <taxon>Bacteria</taxon>
        <taxon>Pseudomonadati</taxon>
        <taxon>Bacteroidota</taxon>
        <taxon>Cytophagia</taxon>
        <taxon>Cytophagales</taxon>
        <taxon>Hymenobacteraceae</taxon>
        <taxon>Hymenobacter</taxon>
    </lineage>
</organism>
<evidence type="ECO:0000313" key="3">
    <source>
        <dbReference type="EMBL" id="OUJ74464.1"/>
    </source>
</evidence>
<protein>
    <submittedName>
        <fullName evidence="3">Peptidase M12</fullName>
    </submittedName>
</protein>
<dbReference type="SUPFAM" id="SSF55486">
    <property type="entry name" value="Metalloproteases ('zincins'), catalytic domain"/>
    <property type="match status" value="1"/>
</dbReference>
<feature type="compositionally biased region" description="Low complexity" evidence="1">
    <location>
        <begin position="20"/>
        <end position="48"/>
    </location>
</feature>
<accession>A0A243WFE6</accession>
<dbReference type="OrthoDB" id="3669864at2"/>